<evidence type="ECO:0000313" key="1">
    <source>
        <dbReference type="EMBL" id="KAK2948355.1"/>
    </source>
</evidence>
<name>A0ABQ9XDQ7_9EUKA</name>
<accession>A0ABQ9XDQ7</accession>
<sequence length="208" mass="21964">MLCDVTHHSRSDWIVPFVGVGDGHARLVSSGSADLSDLVGAEMEGISVIRTGLNLESKDLIFGTGPLFSFGVSEQGCSLGASGCALRMETDLLSSTLVNVSSSSPLSPNNPLFGSEVNQRLVGSSVSHSTNHDSGTGMMSANLGGNVMCLNTSFSSCIRERNIVLEFSVENRTNTSTPARLDNVISIVTSVRIHDDFALSSKTHQIES</sequence>
<dbReference type="EMBL" id="JARBJD010000178">
    <property type="protein sequence ID" value="KAK2948355.1"/>
    <property type="molecule type" value="Genomic_DNA"/>
</dbReference>
<organism evidence="1 2">
    <name type="scientific">Blattamonas nauphoetae</name>
    <dbReference type="NCBI Taxonomy" id="2049346"/>
    <lineage>
        <taxon>Eukaryota</taxon>
        <taxon>Metamonada</taxon>
        <taxon>Preaxostyla</taxon>
        <taxon>Oxymonadida</taxon>
        <taxon>Blattamonas</taxon>
    </lineage>
</organism>
<dbReference type="Proteomes" id="UP001281761">
    <property type="component" value="Unassembled WGS sequence"/>
</dbReference>
<proteinExistence type="predicted"/>
<gene>
    <name evidence="1" type="ORF">BLNAU_16701</name>
</gene>
<keyword evidence="2" id="KW-1185">Reference proteome</keyword>
<evidence type="ECO:0000313" key="2">
    <source>
        <dbReference type="Proteomes" id="UP001281761"/>
    </source>
</evidence>
<protein>
    <submittedName>
        <fullName evidence="1">Uncharacterized protein</fullName>
    </submittedName>
</protein>
<reference evidence="1 2" key="1">
    <citation type="journal article" date="2022" name="bioRxiv">
        <title>Genomics of Preaxostyla Flagellates Illuminates Evolutionary Transitions and the Path Towards Mitochondrial Loss.</title>
        <authorList>
            <person name="Novak L.V.F."/>
            <person name="Treitli S.C."/>
            <person name="Pyrih J."/>
            <person name="Halakuc P."/>
            <person name="Pipaliya S.V."/>
            <person name="Vacek V."/>
            <person name="Brzon O."/>
            <person name="Soukal P."/>
            <person name="Eme L."/>
            <person name="Dacks J.B."/>
            <person name="Karnkowska A."/>
            <person name="Elias M."/>
            <person name="Hampl V."/>
        </authorList>
    </citation>
    <scope>NUCLEOTIDE SEQUENCE [LARGE SCALE GENOMIC DNA]</scope>
    <source>
        <strain evidence="1">NAU3</strain>
        <tissue evidence="1">Gut</tissue>
    </source>
</reference>
<comment type="caution">
    <text evidence="1">The sequence shown here is derived from an EMBL/GenBank/DDBJ whole genome shotgun (WGS) entry which is preliminary data.</text>
</comment>